<dbReference type="PROSITE" id="PS00409">
    <property type="entry name" value="PROKAR_NTER_METHYL"/>
    <property type="match status" value="1"/>
</dbReference>
<comment type="caution">
    <text evidence="7">The sequence shown here is derived from an EMBL/GenBank/DDBJ whole genome shotgun (WGS) entry which is preliminary data.</text>
</comment>
<keyword evidence="4 6" id="KW-1133">Transmembrane helix</keyword>
<reference evidence="8" key="1">
    <citation type="submission" date="2017-09" db="EMBL/GenBank/DDBJ databases">
        <title>Depth-based differentiation of microbial function through sediment-hosted aquifers and enrichment of novel symbionts in the deep terrestrial subsurface.</title>
        <authorList>
            <person name="Probst A.J."/>
            <person name="Ladd B."/>
            <person name="Jarett J.K."/>
            <person name="Geller-Mcgrath D.E."/>
            <person name="Sieber C.M.K."/>
            <person name="Emerson J.B."/>
            <person name="Anantharaman K."/>
            <person name="Thomas B.C."/>
            <person name="Malmstrom R."/>
            <person name="Stieglmeier M."/>
            <person name="Klingl A."/>
            <person name="Woyke T."/>
            <person name="Ryan C.M."/>
            <person name="Banfield J.F."/>
        </authorList>
    </citation>
    <scope>NUCLEOTIDE SEQUENCE [LARGE SCALE GENOMIC DNA]</scope>
</reference>
<evidence type="ECO:0000256" key="5">
    <source>
        <dbReference type="ARBA" id="ARBA00023136"/>
    </source>
</evidence>
<dbReference type="GO" id="GO:0015627">
    <property type="term" value="C:type II protein secretion system complex"/>
    <property type="evidence" value="ECO:0007669"/>
    <property type="project" value="InterPro"/>
</dbReference>
<dbReference type="Gene3D" id="3.30.700.10">
    <property type="entry name" value="Glycoprotein, Type 4 Pilin"/>
    <property type="match status" value="1"/>
</dbReference>
<dbReference type="GO" id="GO:0016020">
    <property type="term" value="C:membrane"/>
    <property type="evidence" value="ECO:0007669"/>
    <property type="project" value="UniProtKB-SubCell"/>
</dbReference>
<sequence>MKKNSKSGFTLLEVLVVVAVMAMLMSFTMASMRRAKQKNRDSRREQDMKQLQNALAIYATNTGLYPICAAEVIVGSAGDTCIGPALLSIQAMQGGVSTDPLGLTTGICGGAGSYVYCYQSPSGFTYTIRYALETDTILGKSAGWQTLTP</sequence>
<dbReference type="EMBL" id="PEVG01000008">
    <property type="protein sequence ID" value="PIU99726.1"/>
    <property type="molecule type" value="Genomic_DNA"/>
</dbReference>
<dbReference type="NCBIfam" id="TIGR02532">
    <property type="entry name" value="IV_pilin_GFxxxE"/>
    <property type="match status" value="1"/>
</dbReference>
<dbReference type="Proteomes" id="UP000228561">
    <property type="component" value="Unassembled WGS sequence"/>
</dbReference>
<dbReference type="InterPro" id="IPR045584">
    <property type="entry name" value="Pilin-like"/>
</dbReference>
<accession>A0A2M7B9C5</accession>
<dbReference type="InterPro" id="IPR000983">
    <property type="entry name" value="Bac_GSPG_pilin"/>
</dbReference>
<evidence type="ECO:0000313" key="7">
    <source>
        <dbReference type="EMBL" id="PIU99726.1"/>
    </source>
</evidence>
<evidence type="ECO:0008006" key="9">
    <source>
        <dbReference type="Google" id="ProtNLM"/>
    </source>
</evidence>
<proteinExistence type="predicted"/>
<dbReference type="PANTHER" id="PTHR30093">
    <property type="entry name" value="GENERAL SECRETION PATHWAY PROTEIN G"/>
    <property type="match status" value="1"/>
</dbReference>
<dbReference type="InterPro" id="IPR012902">
    <property type="entry name" value="N_methyl_site"/>
</dbReference>
<dbReference type="PRINTS" id="PR00813">
    <property type="entry name" value="BCTERIALGSPG"/>
</dbReference>
<dbReference type="GO" id="GO:0015628">
    <property type="term" value="P:protein secretion by the type II secretion system"/>
    <property type="evidence" value="ECO:0007669"/>
    <property type="project" value="InterPro"/>
</dbReference>
<dbReference type="PANTHER" id="PTHR30093:SF44">
    <property type="entry name" value="TYPE II SECRETION SYSTEM CORE PROTEIN G"/>
    <property type="match status" value="1"/>
</dbReference>
<feature type="transmembrane region" description="Helical" evidence="6">
    <location>
        <begin position="12"/>
        <end position="30"/>
    </location>
</feature>
<comment type="subcellular location">
    <subcellularLocation>
        <location evidence="1">Membrane</location>
        <topology evidence="1">Single-pass membrane protein</topology>
    </subcellularLocation>
</comment>
<evidence type="ECO:0000256" key="6">
    <source>
        <dbReference type="SAM" id="Phobius"/>
    </source>
</evidence>
<name>A0A2M7B9C5_9BACT</name>
<evidence type="ECO:0000313" key="8">
    <source>
        <dbReference type="Proteomes" id="UP000228561"/>
    </source>
</evidence>
<dbReference type="AlphaFoldDB" id="A0A2M7B9C5"/>
<evidence type="ECO:0000256" key="2">
    <source>
        <dbReference type="ARBA" id="ARBA00022481"/>
    </source>
</evidence>
<keyword evidence="5 6" id="KW-0472">Membrane</keyword>
<evidence type="ECO:0000256" key="3">
    <source>
        <dbReference type="ARBA" id="ARBA00022692"/>
    </source>
</evidence>
<evidence type="ECO:0000256" key="1">
    <source>
        <dbReference type="ARBA" id="ARBA00004167"/>
    </source>
</evidence>
<dbReference type="Pfam" id="PF07963">
    <property type="entry name" value="N_methyl"/>
    <property type="match status" value="1"/>
</dbReference>
<keyword evidence="3 6" id="KW-0812">Transmembrane</keyword>
<gene>
    <name evidence="7" type="ORF">COS58_00850</name>
</gene>
<keyword evidence="2" id="KW-0488">Methylation</keyword>
<dbReference type="SUPFAM" id="SSF54523">
    <property type="entry name" value="Pili subunits"/>
    <property type="match status" value="1"/>
</dbReference>
<evidence type="ECO:0000256" key="4">
    <source>
        <dbReference type="ARBA" id="ARBA00022989"/>
    </source>
</evidence>
<organism evidence="7 8">
    <name type="scientific">Candidatus Tagabacteria bacterium CG03_land_8_20_14_0_80_41_22</name>
    <dbReference type="NCBI Taxonomy" id="1975020"/>
    <lineage>
        <taxon>Bacteria</taxon>
        <taxon>Candidatus Tagaibacteriota</taxon>
    </lineage>
</organism>
<protein>
    <recommendedName>
        <fullName evidence="9">Type II secretion system protein GspG C-terminal domain-containing protein</fullName>
    </recommendedName>
</protein>